<dbReference type="InterPro" id="IPR000757">
    <property type="entry name" value="Beta-glucanase-like"/>
</dbReference>
<evidence type="ECO:0000259" key="3">
    <source>
        <dbReference type="PROSITE" id="PS51164"/>
    </source>
</evidence>
<name>A0ABR1S5V3_9PEZI</name>
<dbReference type="SMART" id="SM00236">
    <property type="entry name" value="fCBD"/>
    <property type="match status" value="1"/>
</dbReference>
<dbReference type="EMBL" id="JAQQWI010000007">
    <property type="protein sequence ID" value="KAK8027218.1"/>
    <property type="molecule type" value="Genomic_DNA"/>
</dbReference>
<sequence length="425" mass="46490">MSSSSSSSLSSCRQILVAWAACLAVGIVCQRANYPLTSDSNCACYQTNETASQFLSHHKFFDFRSLAQHVHVPQAIDDPASSAGANVSSSYFASPDWKSWWEIQAWNNSDALPRGNQTNTTISDATVLMVNSPSNIYLERNTDSRPSSQTYLTMRTVRHQHFQSAAEIESVALDFRYLSVRMKARTKGSPGAITAMFTYRTANDMSKVQEADLEVRTTDPKYSIQYTNQPSWNDDGDVPGATQNISDPRHVDWGSWQVHRMDWTPKASNWFVDGKLLSTISFQVPRDGSQVIFNSWSNGGSWSGNMSLFSEAYLQVQWIEMVYNSTGPPSTPSPGQPFPGWPFPGQPSTACKSVCSIDETSVIGTPVLITKPGGPNPGNPGNPGGGNGCTSAKYGQCGGKTWNGCSRCAAGTTCRFQNDYYSQCL</sequence>
<dbReference type="Pfam" id="PF00722">
    <property type="entry name" value="Glyco_hydro_16"/>
    <property type="match status" value="1"/>
</dbReference>
<accession>A0ABR1S5V3</accession>
<evidence type="ECO:0000259" key="4">
    <source>
        <dbReference type="PROSITE" id="PS51762"/>
    </source>
</evidence>
<dbReference type="InterPro" id="IPR000254">
    <property type="entry name" value="CBD"/>
</dbReference>
<dbReference type="Proteomes" id="UP001396898">
    <property type="component" value="Unassembled WGS sequence"/>
</dbReference>
<dbReference type="PROSITE" id="PS51762">
    <property type="entry name" value="GH16_2"/>
    <property type="match status" value="1"/>
</dbReference>
<dbReference type="PROSITE" id="PS51164">
    <property type="entry name" value="CBM1_2"/>
    <property type="match status" value="1"/>
</dbReference>
<reference evidence="5 6" key="1">
    <citation type="submission" date="2023-01" db="EMBL/GenBank/DDBJ databases">
        <title>Analysis of 21 Apiospora genomes using comparative genomics revels a genus with tremendous synthesis potential of carbohydrate active enzymes and secondary metabolites.</title>
        <authorList>
            <person name="Sorensen T."/>
        </authorList>
    </citation>
    <scope>NUCLEOTIDE SEQUENCE [LARGE SCALE GENOMIC DNA]</scope>
    <source>
        <strain evidence="5 6">CBS 20057</strain>
    </source>
</reference>
<dbReference type="PROSITE" id="PS00562">
    <property type="entry name" value="CBM1_1"/>
    <property type="match status" value="1"/>
</dbReference>
<dbReference type="GO" id="GO:0016787">
    <property type="term" value="F:hydrolase activity"/>
    <property type="evidence" value="ECO:0007669"/>
    <property type="project" value="UniProtKB-KW"/>
</dbReference>
<protein>
    <submittedName>
        <fullName evidence="5">Glycoside hydrolase family 16 protein</fullName>
    </submittedName>
</protein>
<dbReference type="InterPro" id="IPR035971">
    <property type="entry name" value="CBD_sf"/>
</dbReference>
<dbReference type="CDD" id="cd00413">
    <property type="entry name" value="Glyco_hydrolase_16"/>
    <property type="match status" value="1"/>
</dbReference>
<dbReference type="SUPFAM" id="SSF57180">
    <property type="entry name" value="Cellulose-binding domain"/>
    <property type="match status" value="1"/>
</dbReference>
<dbReference type="PANTHER" id="PTHR38121:SF4">
    <property type="entry name" value="GH16 DOMAIN-CONTAINING PROTEIN-RELATED"/>
    <property type="match status" value="1"/>
</dbReference>
<evidence type="ECO:0000256" key="2">
    <source>
        <dbReference type="SAM" id="SignalP"/>
    </source>
</evidence>
<feature type="chain" id="PRO_5045084133" evidence="2">
    <location>
        <begin position="25"/>
        <end position="425"/>
    </location>
</feature>
<gene>
    <name evidence="5" type="ORF">PG991_004274</name>
</gene>
<dbReference type="SUPFAM" id="SSF49899">
    <property type="entry name" value="Concanavalin A-like lectins/glucanases"/>
    <property type="match status" value="1"/>
</dbReference>
<evidence type="ECO:0000313" key="6">
    <source>
        <dbReference type="Proteomes" id="UP001396898"/>
    </source>
</evidence>
<dbReference type="Pfam" id="PF00734">
    <property type="entry name" value="CBM_1"/>
    <property type="match status" value="1"/>
</dbReference>
<dbReference type="InterPro" id="IPR013320">
    <property type="entry name" value="ConA-like_dom_sf"/>
</dbReference>
<comment type="caution">
    <text evidence="5">The sequence shown here is derived from an EMBL/GenBank/DDBJ whole genome shotgun (WGS) entry which is preliminary data.</text>
</comment>
<keyword evidence="1 2" id="KW-0732">Signal</keyword>
<feature type="domain" description="CBM1" evidence="3">
    <location>
        <begin position="389"/>
        <end position="425"/>
    </location>
</feature>
<feature type="domain" description="GH16" evidence="4">
    <location>
        <begin position="65"/>
        <end position="327"/>
    </location>
</feature>
<evidence type="ECO:0000256" key="1">
    <source>
        <dbReference type="ARBA" id="ARBA00022729"/>
    </source>
</evidence>
<dbReference type="Gene3D" id="2.60.120.200">
    <property type="match status" value="1"/>
</dbReference>
<organism evidence="5 6">
    <name type="scientific">Apiospora marii</name>
    <dbReference type="NCBI Taxonomy" id="335849"/>
    <lineage>
        <taxon>Eukaryota</taxon>
        <taxon>Fungi</taxon>
        <taxon>Dikarya</taxon>
        <taxon>Ascomycota</taxon>
        <taxon>Pezizomycotina</taxon>
        <taxon>Sordariomycetes</taxon>
        <taxon>Xylariomycetidae</taxon>
        <taxon>Amphisphaeriales</taxon>
        <taxon>Apiosporaceae</taxon>
        <taxon>Apiospora</taxon>
    </lineage>
</organism>
<keyword evidence="5" id="KW-0378">Hydrolase</keyword>
<evidence type="ECO:0000313" key="5">
    <source>
        <dbReference type="EMBL" id="KAK8027218.1"/>
    </source>
</evidence>
<keyword evidence="6" id="KW-1185">Reference proteome</keyword>
<proteinExistence type="predicted"/>
<dbReference type="PANTHER" id="PTHR38121">
    <property type="entry name" value="GH16 DOMAIN-CONTAINING PROTEIN"/>
    <property type="match status" value="1"/>
</dbReference>
<feature type="signal peptide" evidence="2">
    <location>
        <begin position="1"/>
        <end position="24"/>
    </location>
</feature>